<reference evidence="2 3" key="1">
    <citation type="journal article" date="2009" name="PLoS ONE">
        <title>The complete genome of Teredinibacter turnerae T7901: an intracellular endosymbiont of marine wood-boring bivalves (shipworms).</title>
        <authorList>
            <person name="Yang J.C."/>
            <person name="Madupu R."/>
            <person name="Durkin A.S."/>
            <person name="Ekborg N.A."/>
            <person name="Pedamallu C.S."/>
            <person name="Hostetler J.B."/>
            <person name="Radune D."/>
            <person name="Toms B.S."/>
            <person name="Henrissat B."/>
            <person name="Coutinho P.M."/>
            <person name="Schwarz S."/>
            <person name="Field L."/>
            <person name="Trindade-Silva A.E."/>
            <person name="Soares C.A.G."/>
            <person name="Elshahawi S."/>
            <person name="Hanora A."/>
            <person name="Schmidt E.W."/>
            <person name="Haygood M.G."/>
            <person name="Posfai J."/>
            <person name="Benner J."/>
            <person name="Madinger C."/>
            <person name="Nove J."/>
            <person name="Anton B."/>
            <person name="Chaudhary K."/>
            <person name="Foster J."/>
            <person name="Holman A."/>
            <person name="Kumar S."/>
            <person name="Lessard P.A."/>
            <person name="Luyten Y.A."/>
            <person name="Slatko B."/>
            <person name="Wood N."/>
            <person name="Wu B."/>
            <person name="Teplitski M."/>
            <person name="Mougous J.D."/>
            <person name="Ward N."/>
            <person name="Eisen J.A."/>
            <person name="Badger J.H."/>
            <person name="Distel D.L."/>
        </authorList>
    </citation>
    <scope>NUCLEOTIDE SEQUENCE [LARGE SCALE GENOMIC DNA]</scope>
    <source>
        <strain evidence="3">ATCC 39867 / T7901</strain>
    </source>
</reference>
<dbReference type="InterPro" id="IPR031982">
    <property type="entry name" value="PilE-like"/>
</dbReference>
<accession>C5BPS0</accession>
<dbReference type="Pfam" id="PF16732">
    <property type="entry name" value="ComP_DUS"/>
    <property type="match status" value="1"/>
</dbReference>
<dbReference type="AlphaFoldDB" id="C5BPS0"/>
<sequence>MKHSVKRQQGFTLVEIMIVVVIIAILAGIAYPSYQTSVRKGNRAEGIEALLSAAQRQEMLYSQTNAYSTNAQPFAPVAATETTPSGNYVISVARGDCGTSACFRATATAQGVQANDSECLTLSIDNLGNKTSTPAGGRCWR</sequence>
<dbReference type="InterPro" id="IPR045584">
    <property type="entry name" value="Pilin-like"/>
</dbReference>
<protein>
    <submittedName>
        <fullName evidence="2">Type IV pilus biogenesis protein PilE</fullName>
    </submittedName>
</protein>
<dbReference type="EMBL" id="CP001614">
    <property type="protein sequence ID" value="ACR13723.1"/>
    <property type="molecule type" value="Genomic_DNA"/>
</dbReference>
<evidence type="ECO:0000313" key="2">
    <source>
        <dbReference type="EMBL" id="ACR13723.1"/>
    </source>
</evidence>
<dbReference type="PROSITE" id="PS00409">
    <property type="entry name" value="PROKAR_NTER_METHYL"/>
    <property type="match status" value="1"/>
</dbReference>
<name>C5BPS0_TERTT</name>
<keyword evidence="1" id="KW-1133">Transmembrane helix</keyword>
<proteinExistence type="predicted"/>
<gene>
    <name evidence="2" type="ordered locus">TERTU_3170</name>
</gene>
<keyword evidence="1" id="KW-0472">Membrane</keyword>
<dbReference type="KEGG" id="ttu:TERTU_3170"/>
<organism evidence="2 3">
    <name type="scientific">Teredinibacter turnerae (strain ATCC 39867 / T7901)</name>
    <dbReference type="NCBI Taxonomy" id="377629"/>
    <lineage>
        <taxon>Bacteria</taxon>
        <taxon>Pseudomonadati</taxon>
        <taxon>Pseudomonadota</taxon>
        <taxon>Gammaproteobacteria</taxon>
        <taxon>Cellvibrionales</taxon>
        <taxon>Cellvibrionaceae</taxon>
        <taxon>Teredinibacter</taxon>
    </lineage>
</organism>
<dbReference type="PANTHER" id="PTHR30093:SF47">
    <property type="entry name" value="TYPE IV PILUS NON-CORE MINOR PILIN PILE"/>
    <property type="match status" value="1"/>
</dbReference>
<dbReference type="GO" id="GO:0043683">
    <property type="term" value="P:type IV pilus assembly"/>
    <property type="evidence" value="ECO:0007669"/>
    <property type="project" value="InterPro"/>
</dbReference>
<keyword evidence="1" id="KW-0812">Transmembrane</keyword>
<evidence type="ECO:0000256" key="1">
    <source>
        <dbReference type="SAM" id="Phobius"/>
    </source>
</evidence>
<dbReference type="HOGENOM" id="CLU_091705_6_0_6"/>
<dbReference type="Proteomes" id="UP000009080">
    <property type="component" value="Chromosome"/>
</dbReference>
<dbReference type="STRING" id="377629.TERTU_3170"/>
<dbReference type="Pfam" id="PF07963">
    <property type="entry name" value="N_methyl"/>
    <property type="match status" value="1"/>
</dbReference>
<dbReference type="NCBIfam" id="TIGR02532">
    <property type="entry name" value="IV_pilin_GFxxxE"/>
    <property type="match status" value="1"/>
</dbReference>
<dbReference type="Gene3D" id="3.30.700.10">
    <property type="entry name" value="Glycoprotein, Type 4 Pilin"/>
    <property type="match status" value="1"/>
</dbReference>
<dbReference type="OrthoDB" id="5918848at2"/>
<dbReference type="PANTHER" id="PTHR30093">
    <property type="entry name" value="GENERAL SECRETION PATHWAY PROTEIN G"/>
    <property type="match status" value="1"/>
</dbReference>
<feature type="transmembrane region" description="Helical" evidence="1">
    <location>
        <begin position="12"/>
        <end position="34"/>
    </location>
</feature>
<dbReference type="InterPro" id="IPR012902">
    <property type="entry name" value="N_methyl_site"/>
</dbReference>
<keyword evidence="3" id="KW-1185">Reference proteome</keyword>
<evidence type="ECO:0000313" key="3">
    <source>
        <dbReference type="Proteomes" id="UP000009080"/>
    </source>
</evidence>
<dbReference type="RefSeq" id="WP_015819838.1">
    <property type="nucleotide sequence ID" value="NC_012997.1"/>
</dbReference>
<dbReference type="SUPFAM" id="SSF54523">
    <property type="entry name" value="Pili subunits"/>
    <property type="match status" value="1"/>
</dbReference>
<dbReference type="eggNOG" id="COG4968">
    <property type="taxonomic scope" value="Bacteria"/>
</dbReference>